<organism evidence="10 11">
    <name type="scientific">Penstemon smallii</name>
    <dbReference type="NCBI Taxonomy" id="265156"/>
    <lineage>
        <taxon>Eukaryota</taxon>
        <taxon>Viridiplantae</taxon>
        <taxon>Streptophyta</taxon>
        <taxon>Embryophyta</taxon>
        <taxon>Tracheophyta</taxon>
        <taxon>Spermatophyta</taxon>
        <taxon>Magnoliopsida</taxon>
        <taxon>eudicotyledons</taxon>
        <taxon>Gunneridae</taxon>
        <taxon>Pentapetalae</taxon>
        <taxon>asterids</taxon>
        <taxon>lamiids</taxon>
        <taxon>Lamiales</taxon>
        <taxon>Plantaginaceae</taxon>
        <taxon>Cheloneae</taxon>
        <taxon>Penstemon</taxon>
    </lineage>
</organism>
<dbReference type="Proteomes" id="UP001634393">
    <property type="component" value="Unassembled WGS sequence"/>
</dbReference>
<sequence>MLGFEDCWKLLRPPLNFGGEKRKLFEDLIAKALKGSLDPLQQQKVLVELENDPKLVYHCGLTPKKLPDLVENNPTIAAQVVIKLVNSPEITEYFRVLVNMEISLHSTEVVNRLIALALPTEFLHTYISNCFSACRGIKNNRLQNRLVRLVCVFLQSLVRNKVIKVDDIFIEAEAFCMEFSQIREARNLLGQLEIDR</sequence>
<evidence type="ECO:0000256" key="4">
    <source>
        <dbReference type="ARBA" id="ARBA00014872"/>
    </source>
</evidence>
<gene>
    <name evidence="10" type="ORF">ACJIZ3_010457</name>
</gene>
<reference evidence="10 11" key="1">
    <citation type="submission" date="2024-12" db="EMBL/GenBank/DDBJ databases">
        <title>The unique morphological basis and parallel evolutionary history of personate flowers in Penstemon.</title>
        <authorList>
            <person name="Depatie T.H."/>
            <person name="Wessinger C.A."/>
        </authorList>
    </citation>
    <scope>NUCLEOTIDE SEQUENCE [LARGE SCALE GENOMIC DNA]</scope>
    <source>
        <strain evidence="10">WTNN_2</strain>
        <tissue evidence="10">Leaf</tissue>
    </source>
</reference>
<name>A0ABD3TGJ9_9LAMI</name>
<evidence type="ECO:0000313" key="11">
    <source>
        <dbReference type="Proteomes" id="UP001634393"/>
    </source>
</evidence>
<dbReference type="Pfam" id="PF10155">
    <property type="entry name" value="CNOT11"/>
    <property type="match status" value="1"/>
</dbReference>
<keyword evidence="8" id="KW-0804">Transcription</keyword>
<dbReference type="GO" id="GO:0005634">
    <property type="term" value="C:nucleus"/>
    <property type="evidence" value="ECO:0007669"/>
    <property type="project" value="UniProtKB-SubCell"/>
</dbReference>
<evidence type="ECO:0000256" key="2">
    <source>
        <dbReference type="ARBA" id="ARBA00004496"/>
    </source>
</evidence>
<evidence type="ECO:0000256" key="3">
    <source>
        <dbReference type="ARBA" id="ARBA00008030"/>
    </source>
</evidence>
<comment type="caution">
    <text evidence="10">The sequence shown here is derived from an EMBL/GenBank/DDBJ whole genome shotgun (WGS) entry which is preliminary data.</text>
</comment>
<evidence type="ECO:0000256" key="5">
    <source>
        <dbReference type="ARBA" id="ARBA00022490"/>
    </source>
</evidence>
<evidence type="ECO:0000256" key="7">
    <source>
        <dbReference type="ARBA" id="ARBA00023158"/>
    </source>
</evidence>
<evidence type="ECO:0000256" key="1">
    <source>
        <dbReference type="ARBA" id="ARBA00004123"/>
    </source>
</evidence>
<dbReference type="EMBL" id="JBJXBP010000004">
    <property type="protein sequence ID" value="KAL3835721.1"/>
    <property type="molecule type" value="Genomic_DNA"/>
</dbReference>
<evidence type="ECO:0000313" key="10">
    <source>
        <dbReference type="EMBL" id="KAL3835721.1"/>
    </source>
</evidence>
<keyword evidence="5" id="KW-0963">Cytoplasm</keyword>
<evidence type="ECO:0000256" key="8">
    <source>
        <dbReference type="ARBA" id="ARBA00023163"/>
    </source>
</evidence>
<comment type="subcellular location">
    <subcellularLocation>
        <location evidence="2">Cytoplasm</location>
    </subcellularLocation>
    <subcellularLocation>
        <location evidence="1">Nucleus</location>
    </subcellularLocation>
</comment>
<protein>
    <recommendedName>
        <fullName evidence="4">CCR4-NOT transcription complex subunit 11</fullName>
    </recommendedName>
</protein>
<dbReference type="InterPro" id="IPR019312">
    <property type="entry name" value="CNOT11"/>
</dbReference>
<dbReference type="PANTHER" id="PTHR15975">
    <property type="entry name" value="CCR4-NOT TRANSCRIPTION COMPLEX SUBUNIT 11"/>
    <property type="match status" value="1"/>
</dbReference>
<keyword evidence="11" id="KW-1185">Reference proteome</keyword>
<accession>A0ABD3TGJ9</accession>
<dbReference type="GO" id="GO:0031047">
    <property type="term" value="P:regulatory ncRNA-mediated gene silencing"/>
    <property type="evidence" value="ECO:0007669"/>
    <property type="project" value="UniProtKB-KW"/>
</dbReference>
<dbReference type="GO" id="GO:0005737">
    <property type="term" value="C:cytoplasm"/>
    <property type="evidence" value="ECO:0007669"/>
    <property type="project" value="UniProtKB-SubCell"/>
</dbReference>
<proteinExistence type="inferred from homology"/>
<dbReference type="PANTHER" id="PTHR15975:SF0">
    <property type="entry name" value="CCR4-NOT TRANSCRIPTION COMPLEX SUBUNIT 11"/>
    <property type="match status" value="1"/>
</dbReference>
<keyword evidence="9" id="KW-0539">Nucleus</keyword>
<keyword evidence="7" id="KW-0943">RNA-mediated gene silencing</keyword>
<evidence type="ECO:0000256" key="6">
    <source>
        <dbReference type="ARBA" id="ARBA00023015"/>
    </source>
</evidence>
<evidence type="ECO:0000256" key="9">
    <source>
        <dbReference type="ARBA" id="ARBA00023242"/>
    </source>
</evidence>
<dbReference type="AlphaFoldDB" id="A0ABD3TGJ9"/>
<keyword evidence="6" id="KW-0805">Transcription regulation</keyword>
<comment type="similarity">
    <text evidence="3">Belongs to the CNOT11 family.</text>
</comment>